<feature type="domain" description="DUF6593" evidence="1">
    <location>
        <begin position="22"/>
        <end position="198"/>
    </location>
</feature>
<dbReference type="Proteomes" id="UP000799118">
    <property type="component" value="Unassembled WGS sequence"/>
</dbReference>
<evidence type="ECO:0000259" key="1">
    <source>
        <dbReference type="Pfam" id="PF20236"/>
    </source>
</evidence>
<name>A0A6A4H6S9_9AGAR</name>
<dbReference type="Pfam" id="PF20236">
    <property type="entry name" value="DUF6593"/>
    <property type="match status" value="1"/>
</dbReference>
<sequence>MSLKLHQRNHNNYFSILENHYCNDEGKTIYTVHTPLMHRTTTISKTLTDSDSTDIGIASGEEVKADSLAEHSVDETTGHPNFVYIAQIDWRVFDAKIRFGTGHYSGREMLAKELLRMEQLGRHYAFTGQDGKEYRWHLPLTCTKLTSNDTLETPIATFHRGKLFSLKSRAYLEIFPEGLHMMDEILVTFIYIEQQRKEAKEY</sequence>
<dbReference type="InterPro" id="IPR046528">
    <property type="entry name" value="DUF6593"/>
</dbReference>
<dbReference type="AlphaFoldDB" id="A0A6A4H6S9"/>
<reference evidence="2" key="1">
    <citation type="journal article" date="2019" name="Environ. Microbiol.">
        <title>Fungal ecological strategies reflected in gene transcription - a case study of two litter decomposers.</title>
        <authorList>
            <person name="Barbi F."/>
            <person name="Kohler A."/>
            <person name="Barry K."/>
            <person name="Baskaran P."/>
            <person name="Daum C."/>
            <person name="Fauchery L."/>
            <person name="Ihrmark K."/>
            <person name="Kuo A."/>
            <person name="LaButti K."/>
            <person name="Lipzen A."/>
            <person name="Morin E."/>
            <person name="Grigoriev I.V."/>
            <person name="Henrissat B."/>
            <person name="Lindahl B."/>
            <person name="Martin F."/>
        </authorList>
    </citation>
    <scope>NUCLEOTIDE SEQUENCE</scope>
    <source>
        <strain evidence="2">JB14</strain>
    </source>
</reference>
<organism evidence="2 4">
    <name type="scientific">Gymnopus androsaceus JB14</name>
    <dbReference type="NCBI Taxonomy" id="1447944"/>
    <lineage>
        <taxon>Eukaryota</taxon>
        <taxon>Fungi</taxon>
        <taxon>Dikarya</taxon>
        <taxon>Basidiomycota</taxon>
        <taxon>Agaricomycotina</taxon>
        <taxon>Agaricomycetes</taxon>
        <taxon>Agaricomycetidae</taxon>
        <taxon>Agaricales</taxon>
        <taxon>Marasmiineae</taxon>
        <taxon>Omphalotaceae</taxon>
        <taxon>Gymnopus</taxon>
    </lineage>
</organism>
<evidence type="ECO:0000313" key="4">
    <source>
        <dbReference type="Proteomes" id="UP000799118"/>
    </source>
</evidence>
<accession>A0A6A4H6S9</accession>
<protein>
    <recommendedName>
        <fullName evidence="1">DUF6593 domain-containing protein</fullName>
    </recommendedName>
</protein>
<evidence type="ECO:0000313" key="3">
    <source>
        <dbReference type="EMBL" id="KAE9403067.1"/>
    </source>
</evidence>
<dbReference type="OrthoDB" id="3360976at2759"/>
<evidence type="ECO:0000313" key="2">
    <source>
        <dbReference type="EMBL" id="KAE9393801.1"/>
    </source>
</evidence>
<gene>
    <name evidence="2" type="ORF">BT96DRAFT_863224</name>
    <name evidence="3" type="ORF">BT96DRAFT_878908</name>
</gene>
<keyword evidence="4" id="KW-1185">Reference proteome</keyword>
<proteinExistence type="predicted"/>
<dbReference type="EMBL" id="ML769428">
    <property type="protein sequence ID" value="KAE9403067.1"/>
    <property type="molecule type" value="Genomic_DNA"/>
</dbReference>
<dbReference type="EMBL" id="ML769563">
    <property type="protein sequence ID" value="KAE9393801.1"/>
    <property type="molecule type" value="Genomic_DNA"/>
</dbReference>